<name>A0A329N157_9BACL</name>
<evidence type="ECO:0000256" key="2">
    <source>
        <dbReference type="ARBA" id="ARBA00023315"/>
    </source>
</evidence>
<dbReference type="AlphaFoldDB" id="A0A329N157"/>
<evidence type="ECO:0000259" key="3">
    <source>
        <dbReference type="PROSITE" id="PS51186"/>
    </source>
</evidence>
<reference evidence="4 5" key="1">
    <citation type="journal article" date="2009" name="Int. J. Syst. Evol. Microbiol.">
        <title>Paenibacillus contaminans sp. nov., isolated from a contaminated laboratory plate.</title>
        <authorList>
            <person name="Chou J.H."/>
            <person name="Lee J.H."/>
            <person name="Lin M.C."/>
            <person name="Chang P.S."/>
            <person name="Arun A.B."/>
            <person name="Young C.C."/>
            <person name="Chen W.M."/>
        </authorList>
    </citation>
    <scope>NUCLEOTIDE SEQUENCE [LARGE SCALE GENOMIC DNA]</scope>
    <source>
        <strain evidence="4 5">CKOBP-6</strain>
    </source>
</reference>
<keyword evidence="1 4" id="KW-0808">Transferase</keyword>
<accession>A0A329N157</accession>
<dbReference type="Pfam" id="PF00583">
    <property type="entry name" value="Acetyltransf_1"/>
    <property type="match status" value="1"/>
</dbReference>
<dbReference type="PANTHER" id="PTHR43877:SF1">
    <property type="entry name" value="ACETYLTRANSFERASE"/>
    <property type="match status" value="1"/>
</dbReference>
<dbReference type="RefSeq" id="WP_113029367.1">
    <property type="nucleotide sequence ID" value="NZ_QMFB01000001.1"/>
</dbReference>
<dbReference type="EMBL" id="QMFB01000001">
    <property type="protein sequence ID" value="RAV23257.1"/>
    <property type="molecule type" value="Genomic_DNA"/>
</dbReference>
<dbReference type="PROSITE" id="PS51186">
    <property type="entry name" value="GNAT"/>
    <property type="match status" value="1"/>
</dbReference>
<gene>
    <name evidence="4" type="ORF">DQG23_03435</name>
</gene>
<dbReference type="CDD" id="cd04301">
    <property type="entry name" value="NAT_SF"/>
    <property type="match status" value="1"/>
</dbReference>
<dbReference type="OrthoDB" id="5319888at2"/>
<dbReference type="GO" id="GO:0016747">
    <property type="term" value="F:acyltransferase activity, transferring groups other than amino-acyl groups"/>
    <property type="evidence" value="ECO:0007669"/>
    <property type="project" value="InterPro"/>
</dbReference>
<dbReference type="Gene3D" id="3.40.630.30">
    <property type="match status" value="1"/>
</dbReference>
<protein>
    <submittedName>
        <fullName evidence="4">GNAT family N-acetyltransferase</fullName>
    </submittedName>
</protein>
<dbReference type="SUPFAM" id="SSF55729">
    <property type="entry name" value="Acyl-CoA N-acyltransferases (Nat)"/>
    <property type="match status" value="1"/>
</dbReference>
<comment type="caution">
    <text evidence="4">The sequence shown here is derived from an EMBL/GenBank/DDBJ whole genome shotgun (WGS) entry which is preliminary data.</text>
</comment>
<keyword evidence="2" id="KW-0012">Acyltransferase</keyword>
<keyword evidence="5" id="KW-1185">Reference proteome</keyword>
<dbReference type="InterPro" id="IPR016181">
    <property type="entry name" value="Acyl_CoA_acyltransferase"/>
</dbReference>
<dbReference type="PANTHER" id="PTHR43877">
    <property type="entry name" value="AMINOALKYLPHOSPHONATE N-ACETYLTRANSFERASE-RELATED-RELATED"/>
    <property type="match status" value="1"/>
</dbReference>
<evidence type="ECO:0000313" key="4">
    <source>
        <dbReference type="EMBL" id="RAV23257.1"/>
    </source>
</evidence>
<organism evidence="4 5">
    <name type="scientific">Paenibacillus contaminans</name>
    <dbReference type="NCBI Taxonomy" id="450362"/>
    <lineage>
        <taxon>Bacteria</taxon>
        <taxon>Bacillati</taxon>
        <taxon>Bacillota</taxon>
        <taxon>Bacilli</taxon>
        <taxon>Bacillales</taxon>
        <taxon>Paenibacillaceae</taxon>
        <taxon>Paenibacillus</taxon>
    </lineage>
</organism>
<proteinExistence type="predicted"/>
<dbReference type="Proteomes" id="UP000250369">
    <property type="component" value="Unassembled WGS sequence"/>
</dbReference>
<dbReference type="InterPro" id="IPR050832">
    <property type="entry name" value="Bact_Acetyltransf"/>
</dbReference>
<feature type="domain" description="N-acetyltransferase" evidence="3">
    <location>
        <begin position="32"/>
        <end position="208"/>
    </location>
</feature>
<sequence length="208" mass="24022">MTATPITIEPMSAKYNPQIGRLLVHGFRGKFLPLTNMTEDDLALFFQKLLEYFPAEPASQRMVALQEGEVIGTISVKWKPEFVVKQQQELPSLKNFKQFGKWDLIKLLIGVSLLNHKPQAGECYIADIVVHPDHRSKGVGTLLMQWAQHFAQNDPRLKVLSLHVVGSNLRAKLLYEQLFFRTQLQQNSLARQLFFKELKWNYMVMKLI</sequence>
<evidence type="ECO:0000256" key="1">
    <source>
        <dbReference type="ARBA" id="ARBA00022679"/>
    </source>
</evidence>
<evidence type="ECO:0000313" key="5">
    <source>
        <dbReference type="Proteomes" id="UP000250369"/>
    </source>
</evidence>
<dbReference type="InterPro" id="IPR000182">
    <property type="entry name" value="GNAT_dom"/>
</dbReference>